<dbReference type="Proteomes" id="UP000737018">
    <property type="component" value="Unassembled WGS sequence"/>
</dbReference>
<dbReference type="EMBL" id="JRKL02002992">
    <property type="protein sequence ID" value="KAF3956781.1"/>
    <property type="molecule type" value="Genomic_DNA"/>
</dbReference>
<evidence type="ECO:0000313" key="2">
    <source>
        <dbReference type="Proteomes" id="UP000737018"/>
    </source>
</evidence>
<accession>A0A8J4QPW7</accession>
<name>A0A8J4QPW7_9ROSI</name>
<comment type="caution">
    <text evidence="1">The sequence shown here is derived from an EMBL/GenBank/DDBJ whole genome shotgun (WGS) entry which is preliminary data.</text>
</comment>
<protein>
    <submittedName>
        <fullName evidence="1">Uncharacterized protein</fullName>
    </submittedName>
</protein>
<dbReference type="AlphaFoldDB" id="A0A8J4QPW7"/>
<proteinExistence type="predicted"/>
<organism evidence="1 2">
    <name type="scientific">Castanea mollissima</name>
    <name type="common">Chinese chestnut</name>
    <dbReference type="NCBI Taxonomy" id="60419"/>
    <lineage>
        <taxon>Eukaryota</taxon>
        <taxon>Viridiplantae</taxon>
        <taxon>Streptophyta</taxon>
        <taxon>Embryophyta</taxon>
        <taxon>Tracheophyta</taxon>
        <taxon>Spermatophyta</taxon>
        <taxon>Magnoliopsida</taxon>
        <taxon>eudicotyledons</taxon>
        <taxon>Gunneridae</taxon>
        <taxon>Pentapetalae</taxon>
        <taxon>rosids</taxon>
        <taxon>fabids</taxon>
        <taxon>Fagales</taxon>
        <taxon>Fagaceae</taxon>
        <taxon>Castanea</taxon>
    </lineage>
</organism>
<gene>
    <name evidence="1" type="ORF">CMV_018133</name>
</gene>
<sequence>MTGKRSSLIKYPKDGVIHCKAMRRHLHLVSFSLFVLSGAHCCVQGEIVHAPLMAFETSTTKNLFVWMEVIVSSLKQ</sequence>
<keyword evidence="2" id="KW-1185">Reference proteome</keyword>
<evidence type="ECO:0000313" key="1">
    <source>
        <dbReference type="EMBL" id="KAF3956781.1"/>
    </source>
</evidence>
<reference evidence="1" key="1">
    <citation type="submission" date="2020-03" db="EMBL/GenBank/DDBJ databases">
        <title>Castanea mollissima Vanexum genome sequencing.</title>
        <authorList>
            <person name="Staton M."/>
        </authorList>
    </citation>
    <scope>NUCLEOTIDE SEQUENCE</scope>
    <source>
        <tissue evidence="1">Leaf</tissue>
    </source>
</reference>